<reference evidence="1" key="1">
    <citation type="journal article" date="2021" name="Proc. Natl. Acad. Sci. U.S.A.">
        <title>A Catalog of Tens of Thousands of Viruses from Human Metagenomes Reveals Hidden Associations with Chronic Diseases.</title>
        <authorList>
            <person name="Tisza M.J."/>
            <person name="Buck C.B."/>
        </authorList>
    </citation>
    <scope>NUCLEOTIDE SEQUENCE</scope>
    <source>
        <strain evidence="1">Ctdj515</strain>
    </source>
</reference>
<accession>A0A8S5UEB5</accession>
<name>A0A8S5UEB5_9CAUD</name>
<protein>
    <submittedName>
        <fullName evidence="1">Uncharacterized protein</fullName>
    </submittedName>
</protein>
<evidence type="ECO:0000313" key="1">
    <source>
        <dbReference type="EMBL" id="DAF92816.1"/>
    </source>
</evidence>
<sequence>MTRAGAVPRVRLTSASCALGAGGDCRLSCARCRHSSTS</sequence>
<proteinExistence type="predicted"/>
<dbReference type="EMBL" id="BK016073">
    <property type="protein sequence ID" value="DAF92816.1"/>
    <property type="molecule type" value="Genomic_DNA"/>
</dbReference>
<organism evidence="1">
    <name type="scientific">Siphoviridae sp. ctdj515</name>
    <dbReference type="NCBI Taxonomy" id="2825582"/>
    <lineage>
        <taxon>Viruses</taxon>
        <taxon>Duplodnaviria</taxon>
        <taxon>Heunggongvirae</taxon>
        <taxon>Uroviricota</taxon>
        <taxon>Caudoviricetes</taxon>
    </lineage>
</organism>